<dbReference type="Pfam" id="PF12728">
    <property type="entry name" value="HTH_17"/>
    <property type="match status" value="1"/>
</dbReference>
<dbReference type="Proteomes" id="UP000000493">
    <property type="component" value="Chromosome"/>
</dbReference>
<accession>A0A7U3ZM21</accession>
<feature type="domain" description="Helix-turn-helix" evidence="1">
    <location>
        <begin position="40"/>
        <end position="86"/>
    </location>
</feature>
<sequence length="92" mass="10432">MSNNPFAEIYERLGNIEGFLLALDEKLTTTTLQPTTGKRYLTAKEAADFLGIKLQTLYQNIERIPHVKKHGKLHFSEVELVAYMEGGPNETH</sequence>
<dbReference type="RefSeq" id="WP_013929021.1">
    <property type="nucleotide sequence ID" value="NC_015703.1"/>
</dbReference>
<evidence type="ECO:0000313" key="2">
    <source>
        <dbReference type="EMBL" id="AEI49716.1"/>
    </source>
</evidence>
<dbReference type="InterPro" id="IPR041657">
    <property type="entry name" value="HTH_17"/>
</dbReference>
<dbReference type="KEGG" id="rsi:Runsl_3348"/>
<name>A0A7U3ZM21_RUNSL</name>
<protein>
    <recommendedName>
        <fullName evidence="1">Helix-turn-helix domain-containing protein</fullName>
    </recommendedName>
</protein>
<proteinExistence type="predicted"/>
<dbReference type="EMBL" id="CP002859">
    <property type="protein sequence ID" value="AEI49716.1"/>
    <property type="molecule type" value="Genomic_DNA"/>
</dbReference>
<gene>
    <name evidence="2" type="ordered locus">Runsl_3348</name>
</gene>
<evidence type="ECO:0000259" key="1">
    <source>
        <dbReference type="Pfam" id="PF12728"/>
    </source>
</evidence>
<reference evidence="3" key="1">
    <citation type="submission" date="2011-06" db="EMBL/GenBank/DDBJ databases">
        <title>The complete genome of chromosome of Runella slithyformis DSM 19594.</title>
        <authorList>
            <consortium name="US DOE Joint Genome Institute (JGI-PGF)"/>
            <person name="Lucas S."/>
            <person name="Han J."/>
            <person name="Lapidus A."/>
            <person name="Bruce D."/>
            <person name="Goodwin L."/>
            <person name="Pitluck S."/>
            <person name="Peters L."/>
            <person name="Kyrpides N."/>
            <person name="Mavromatis K."/>
            <person name="Ivanova N."/>
            <person name="Ovchinnikova G."/>
            <person name="Zhang X."/>
            <person name="Misra M."/>
            <person name="Detter J.C."/>
            <person name="Tapia R."/>
            <person name="Han C."/>
            <person name="Land M."/>
            <person name="Hauser L."/>
            <person name="Markowitz V."/>
            <person name="Cheng J.-F."/>
            <person name="Hugenholtz P."/>
            <person name="Woyke T."/>
            <person name="Wu D."/>
            <person name="Tindall B."/>
            <person name="Faehrich R."/>
            <person name="Brambilla E."/>
            <person name="Klenk H.-P."/>
            <person name="Eisen J.A."/>
        </authorList>
    </citation>
    <scope>NUCLEOTIDE SEQUENCE [LARGE SCALE GENOMIC DNA]</scope>
    <source>
        <strain evidence="3">ATCC 29530 / DSM 19594 / LMG 11500 / NCIMB 11436 / LSU 4</strain>
    </source>
</reference>
<evidence type="ECO:0000313" key="3">
    <source>
        <dbReference type="Proteomes" id="UP000000493"/>
    </source>
</evidence>
<reference evidence="2 3" key="2">
    <citation type="journal article" date="2012" name="Stand. Genomic Sci.">
        <title>Complete genome sequence of the aquatic bacterium Runella slithyformis type strain (LSU 4(T)).</title>
        <authorList>
            <person name="Copeland A."/>
            <person name="Zhang X."/>
            <person name="Misra M."/>
            <person name="Lapidus A."/>
            <person name="Nolan M."/>
            <person name="Lucas S."/>
            <person name="Deshpande S."/>
            <person name="Cheng J.F."/>
            <person name="Tapia R."/>
            <person name="Goodwin L.A."/>
            <person name="Pitluck S."/>
            <person name="Liolios K."/>
            <person name="Pagani I."/>
            <person name="Ivanova N."/>
            <person name="Mikhailova N."/>
            <person name="Pati A."/>
            <person name="Chen A."/>
            <person name="Palaniappan K."/>
            <person name="Land M."/>
            <person name="Hauser L."/>
            <person name="Pan C."/>
            <person name="Jeffries C.D."/>
            <person name="Detter J.C."/>
            <person name="Brambilla E.M."/>
            <person name="Rohde M."/>
            <person name="Djao O.D."/>
            <person name="Goker M."/>
            <person name="Sikorski J."/>
            <person name="Tindall B.J."/>
            <person name="Woyke T."/>
            <person name="Bristow J."/>
            <person name="Eisen J.A."/>
            <person name="Markowitz V."/>
            <person name="Hugenholtz P."/>
            <person name="Kyrpides N.C."/>
            <person name="Klenk H.P."/>
            <person name="Mavromatis K."/>
        </authorList>
    </citation>
    <scope>NUCLEOTIDE SEQUENCE [LARGE SCALE GENOMIC DNA]</scope>
    <source>
        <strain evidence="3">ATCC 29530 / DSM 19594 / LMG 11500 / NCIMB 11436 / LSU 4</strain>
    </source>
</reference>
<organism evidence="2 3">
    <name type="scientific">Runella slithyformis (strain ATCC 29530 / DSM 19594 / LMG 11500 / NCIMB 11436 / LSU 4)</name>
    <dbReference type="NCBI Taxonomy" id="761193"/>
    <lineage>
        <taxon>Bacteria</taxon>
        <taxon>Pseudomonadati</taxon>
        <taxon>Bacteroidota</taxon>
        <taxon>Cytophagia</taxon>
        <taxon>Cytophagales</taxon>
        <taxon>Spirosomataceae</taxon>
        <taxon>Runella</taxon>
    </lineage>
</organism>
<dbReference type="AlphaFoldDB" id="A0A7U3ZM21"/>
<keyword evidence="3" id="KW-1185">Reference proteome</keyword>